<evidence type="ECO:0008006" key="3">
    <source>
        <dbReference type="Google" id="ProtNLM"/>
    </source>
</evidence>
<organism evidence="1 2">
    <name type="scientific">Microthyrium microscopicum</name>
    <dbReference type="NCBI Taxonomy" id="703497"/>
    <lineage>
        <taxon>Eukaryota</taxon>
        <taxon>Fungi</taxon>
        <taxon>Dikarya</taxon>
        <taxon>Ascomycota</taxon>
        <taxon>Pezizomycotina</taxon>
        <taxon>Dothideomycetes</taxon>
        <taxon>Dothideomycetes incertae sedis</taxon>
        <taxon>Microthyriales</taxon>
        <taxon>Microthyriaceae</taxon>
        <taxon>Microthyrium</taxon>
    </lineage>
</organism>
<dbReference type="Proteomes" id="UP000799302">
    <property type="component" value="Unassembled WGS sequence"/>
</dbReference>
<name>A0A6A6UE91_9PEZI</name>
<dbReference type="EMBL" id="MU004234">
    <property type="protein sequence ID" value="KAF2670130.1"/>
    <property type="molecule type" value="Genomic_DNA"/>
</dbReference>
<protein>
    <recommendedName>
        <fullName evidence="3">F-box domain-containing protein</fullName>
    </recommendedName>
</protein>
<dbReference type="OrthoDB" id="4759647at2759"/>
<reference evidence="1" key="1">
    <citation type="journal article" date="2020" name="Stud. Mycol.">
        <title>101 Dothideomycetes genomes: a test case for predicting lifestyles and emergence of pathogens.</title>
        <authorList>
            <person name="Haridas S."/>
            <person name="Albert R."/>
            <person name="Binder M."/>
            <person name="Bloem J."/>
            <person name="Labutti K."/>
            <person name="Salamov A."/>
            <person name="Andreopoulos B."/>
            <person name="Baker S."/>
            <person name="Barry K."/>
            <person name="Bills G."/>
            <person name="Bluhm B."/>
            <person name="Cannon C."/>
            <person name="Castanera R."/>
            <person name="Culley D."/>
            <person name="Daum C."/>
            <person name="Ezra D."/>
            <person name="Gonzalez J."/>
            <person name="Henrissat B."/>
            <person name="Kuo A."/>
            <person name="Liang C."/>
            <person name="Lipzen A."/>
            <person name="Lutzoni F."/>
            <person name="Magnuson J."/>
            <person name="Mondo S."/>
            <person name="Nolan M."/>
            <person name="Ohm R."/>
            <person name="Pangilinan J."/>
            <person name="Park H.-J."/>
            <person name="Ramirez L."/>
            <person name="Alfaro M."/>
            <person name="Sun H."/>
            <person name="Tritt A."/>
            <person name="Yoshinaga Y."/>
            <person name="Zwiers L.-H."/>
            <person name="Turgeon B."/>
            <person name="Goodwin S."/>
            <person name="Spatafora J."/>
            <person name="Crous P."/>
            <person name="Grigoriev I."/>
        </authorList>
    </citation>
    <scope>NUCLEOTIDE SEQUENCE</scope>
    <source>
        <strain evidence="1">CBS 115976</strain>
    </source>
</reference>
<accession>A0A6A6UE91</accession>
<evidence type="ECO:0000313" key="1">
    <source>
        <dbReference type="EMBL" id="KAF2670130.1"/>
    </source>
</evidence>
<sequence length="126" mass="14650">MGRTLQDLPPELKLELIDHLDLDSKICLRLCSSFFFHMIPPATNEDLIAQIPDATLGGLNYLHCVRCKRFRSWKRFNVLIKLRHAKTTSRRLRLDADDNDGLAISRFLLVKRTRRIAKCKDCVQVM</sequence>
<gene>
    <name evidence="1" type="ORF">BT63DRAFT_424087</name>
</gene>
<keyword evidence="2" id="KW-1185">Reference proteome</keyword>
<proteinExistence type="predicted"/>
<dbReference type="AlphaFoldDB" id="A0A6A6UE91"/>
<evidence type="ECO:0000313" key="2">
    <source>
        <dbReference type="Proteomes" id="UP000799302"/>
    </source>
</evidence>